<evidence type="ECO:0000313" key="9">
    <source>
        <dbReference type="EMBL" id="CAB4324540.1"/>
    </source>
</evidence>
<dbReference type="AlphaFoldDB" id="A0A6J5YEH9"/>
<feature type="domain" description="Nitroreductase" evidence="8">
    <location>
        <begin position="13"/>
        <end position="172"/>
    </location>
</feature>
<keyword evidence="3" id="KW-0285">Flavoprotein</keyword>
<keyword evidence="7" id="KW-0520">NAD</keyword>
<dbReference type="InterPro" id="IPR052530">
    <property type="entry name" value="NAD(P)H_nitroreductase"/>
</dbReference>
<evidence type="ECO:0000256" key="3">
    <source>
        <dbReference type="ARBA" id="ARBA00022630"/>
    </source>
</evidence>
<reference evidence="9" key="1">
    <citation type="submission" date="2020-05" db="EMBL/GenBank/DDBJ databases">
        <authorList>
            <person name="Chiriac C."/>
            <person name="Salcher M."/>
            <person name="Ghai R."/>
            <person name="Kavagutti S V."/>
        </authorList>
    </citation>
    <scope>NUCLEOTIDE SEQUENCE</scope>
</reference>
<evidence type="ECO:0000256" key="1">
    <source>
        <dbReference type="ARBA" id="ARBA00001917"/>
    </source>
</evidence>
<keyword evidence="6" id="KW-0560">Oxidoreductase</keyword>
<dbReference type="PIRSF" id="PIRSF000232">
    <property type="entry name" value="YdjA"/>
    <property type="match status" value="1"/>
</dbReference>
<dbReference type="PANTHER" id="PTHR43821">
    <property type="entry name" value="NAD(P)H NITROREDUCTASE YDJA-RELATED"/>
    <property type="match status" value="1"/>
</dbReference>
<evidence type="ECO:0000256" key="2">
    <source>
        <dbReference type="ARBA" id="ARBA00007118"/>
    </source>
</evidence>
<comment type="similarity">
    <text evidence="2">Belongs to the nitroreductase family.</text>
</comment>
<dbReference type="PANTHER" id="PTHR43821:SF1">
    <property type="entry name" value="NAD(P)H NITROREDUCTASE YDJA-RELATED"/>
    <property type="match status" value="1"/>
</dbReference>
<dbReference type="InterPro" id="IPR026021">
    <property type="entry name" value="YdjA-like"/>
</dbReference>
<dbReference type="Pfam" id="PF00881">
    <property type="entry name" value="Nitroreductase"/>
    <property type="match status" value="1"/>
</dbReference>
<dbReference type="SUPFAM" id="SSF55469">
    <property type="entry name" value="FMN-dependent nitroreductase-like"/>
    <property type="match status" value="1"/>
</dbReference>
<name>A0A6J5YEH9_9ZZZZ</name>
<dbReference type="InterPro" id="IPR000415">
    <property type="entry name" value="Nitroreductase-like"/>
</dbReference>
<evidence type="ECO:0000256" key="6">
    <source>
        <dbReference type="ARBA" id="ARBA00023002"/>
    </source>
</evidence>
<dbReference type="EMBL" id="CAEMXZ010000166">
    <property type="protein sequence ID" value="CAB4324540.1"/>
    <property type="molecule type" value="Genomic_DNA"/>
</dbReference>
<dbReference type="GO" id="GO:0016491">
    <property type="term" value="F:oxidoreductase activity"/>
    <property type="evidence" value="ECO:0007669"/>
    <property type="project" value="UniProtKB-KW"/>
</dbReference>
<protein>
    <submittedName>
        <fullName evidence="9">Unannotated protein</fullName>
    </submittedName>
</protein>
<accession>A0A6J5YEH9</accession>
<gene>
    <name evidence="9" type="ORF">UFOPK1392_02315</name>
</gene>
<sequence>MTDSLRTFADLARRRRSNLRIDPERSVDPELVGQLIAVAATAPNHYRTHPWRFRVVTGDAREGLGTALATELRADPDFDPVTDEPKVTKALSKYLRAPVMVVVASRTSADPIATLENRDAVAAAVQTLLLAATAAGLASLWSTGAAATSAEVARFCGFDPSDSTVGLIYLGWPTAELEPVDRPEPEIIHIDRA</sequence>
<evidence type="ECO:0000256" key="4">
    <source>
        <dbReference type="ARBA" id="ARBA00022643"/>
    </source>
</evidence>
<evidence type="ECO:0000259" key="8">
    <source>
        <dbReference type="Pfam" id="PF00881"/>
    </source>
</evidence>
<dbReference type="Gene3D" id="3.40.109.10">
    <property type="entry name" value="NADH Oxidase"/>
    <property type="match status" value="1"/>
</dbReference>
<proteinExistence type="inferred from homology"/>
<comment type="cofactor">
    <cofactor evidence="1">
        <name>FMN</name>
        <dbReference type="ChEBI" id="CHEBI:58210"/>
    </cofactor>
</comment>
<keyword evidence="4" id="KW-0288">FMN</keyword>
<dbReference type="InterPro" id="IPR029479">
    <property type="entry name" value="Nitroreductase"/>
</dbReference>
<organism evidence="9">
    <name type="scientific">freshwater metagenome</name>
    <dbReference type="NCBI Taxonomy" id="449393"/>
    <lineage>
        <taxon>unclassified sequences</taxon>
        <taxon>metagenomes</taxon>
        <taxon>ecological metagenomes</taxon>
    </lineage>
</organism>
<evidence type="ECO:0000256" key="7">
    <source>
        <dbReference type="ARBA" id="ARBA00023027"/>
    </source>
</evidence>
<keyword evidence="5" id="KW-0521">NADP</keyword>
<evidence type="ECO:0000256" key="5">
    <source>
        <dbReference type="ARBA" id="ARBA00022857"/>
    </source>
</evidence>